<sequence>MQSYSIDHMNHCFTGVDFSVSLCSGENESSEPKRRVIGEMDFFSEDKKRVNLDHKVPSLSATKKEDLAINTGLHLTVNVSSEQSTLDDGLSPDEEEQERNMESWFQMTAMRVEIGRLNEENKNLRNMLSQANGAYEALHMHLIRLMQQRDLNKLNSLNHDISTVADVTEMVEEPSQSSTEGGSRERSSSSPANSKNEMVLFDREGGRGIGREEIIDRESNAWLPSREQAKLQQSKDADQAHEATMRKARVSVRARSDASIITDGCQWRKYGQKMAKGNPCPRAYYRCTMAAGCPVRKQVQRCADDRTILVTTYEGSHNHPLPPAAMAMASTTSAAVSMLLSGPMSSSDTLMNSSVFARTMLPSTSTMATISASAPFPTITLDLTQNPNPIQQQRPPNGSHFSLPFSPPPPPTTTPPTPTALFGHALYGHSVKPENSPVTSLADTVSAITADPNFTAALAAAISSFMENKNGNKSSVNGNGRSHHTCSDNKIGSS</sequence>
<accession>A0ACB7TTK1</accession>
<reference evidence="2" key="1">
    <citation type="journal article" date="2022" name="Nat. Commun.">
        <title>Chromosome evolution and the genetic basis of agronomically important traits in greater yam.</title>
        <authorList>
            <person name="Bredeson J.V."/>
            <person name="Lyons J.B."/>
            <person name="Oniyinde I.O."/>
            <person name="Okereke N.R."/>
            <person name="Kolade O."/>
            <person name="Nnabue I."/>
            <person name="Nwadili C.O."/>
            <person name="Hribova E."/>
            <person name="Parker M."/>
            <person name="Nwogha J."/>
            <person name="Shu S."/>
            <person name="Carlson J."/>
            <person name="Kariba R."/>
            <person name="Muthemba S."/>
            <person name="Knop K."/>
            <person name="Barton G.J."/>
            <person name="Sherwood A.V."/>
            <person name="Lopez-Montes A."/>
            <person name="Asiedu R."/>
            <person name="Jamnadass R."/>
            <person name="Muchugi A."/>
            <person name="Goodstein D."/>
            <person name="Egesi C.N."/>
            <person name="Featherston J."/>
            <person name="Asfaw A."/>
            <person name="Simpson G.G."/>
            <person name="Dolezel J."/>
            <person name="Hendre P.S."/>
            <person name="Van Deynze A."/>
            <person name="Kumar P.L."/>
            <person name="Obidiegwu J.E."/>
            <person name="Bhattacharjee R."/>
            <person name="Rokhsar D.S."/>
        </authorList>
    </citation>
    <scope>NUCLEOTIDE SEQUENCE [LARGE SCALE GENOMIC DNA]</scope>
    <source>
        <strain evidence="2">cv. TDa95/00328</strain>
    </source>
</reference>
<gene>
    <name evidence="1" type="ORF">IHE45_20G037200</name>
</gene>
<evidence type="ECO:0000313" key="1">
    <source>
        <dbReference type="EMBL" id="KAH7651126.1"/>
    </source>
</evidence>
<keyword evidence="2" id="KW-1185">Reference proteome</keyword>
<dbReference type="Proteomes" id="UP000827976">
    <property type="component" value="Chromosome 20"/>
</dbReference>
<comment type="caution">
    <text evidence="1">The sequence shown here is derived from an EMBL/GenBank/DDBJ whole genome shotgun (WGS) entry which is preliminary data.</text>
</comment>
<name>A0ACB7TTK1_DIOAL</name>
<evidence type="ECO:0000313" key="2">
    <source>
        <dbReference type="Proteomes" id="UP000827976"/>
    </source>
</evidence>
<dbReference type="EMBL" id="CM037030">
    <property type="protein sequence ID" value="KAH7651126.1"/>
    <property type="molecule type" value="Genomic_DNA"/>
</dbReference>
<organism evidence="1 2">
    <name type="scientific">Dioscorea alata</name>
    <name type="common">Purple yam</name>
    <dbReference type="NCBI Taxonomy" id="55571"/>
    <lineage>
        <taxon>Eukaryota</taxon>
        <taxon>Viridiplantae</taxon>
        <taxon>Streptophyta</taxon>
        <taxon>Embryophyta</taxon>
        <taxon>Tracheophyta</taxon>
        <taxon>Spermatophyta</taxon>
        <taxon>Magnoliopsida</taxon>
        <taxon>Liliopsida</taxon>
        <taxon>Dioscoreales</taxon>
        <taxon>Dioscoreaceae</taxon>
        <taxon>Dioscorea</taxon>
    </lineage>
</organism>
<protein>
    <submittedName>
        <fullName evidence="1">WRKY domain-containing protein</fullName>
    </submittedName>
</protein>
<proteinExistence type="predicted"/>